<accession>A0ABM8WCE2</accession>
<organism evidence="1 2">
    <name type="scientific">Cupriavidus laharis</name>
    <dbReference type="NCBI Taxonomy" id="151654"/>
    <lineage>
        <taxon>Bacteria</taxon>
        <taxon>Pseudomonadati</taxon>
        <taxon>Pseudomonadota</taxon>
        <taxon>Betaproteobacteria</taxon>
        <taxon>Burkholderiales</taxon>
        <taxon>Burkholderiaceae</taxon>
        <taxon>Cupriavidus</taxon>
    </lineage>
</organism>
<dbReference type="RefSeq" id="WP_224077844.1">
    <property type="nucleotide sequence ID" value="NZ_CAJZAI010000001.1"/>
</dbReference>
<gene>
    <name evidence="1" type="ORF">LMG23992_00109</name>
</gene>
<dbReference type="InterPro" id="IPR018648">
    <property type="entry name" value="DUF2076"/>
</dbReference>
<dbReference type="Proteomes" id="UP000727654">
    <property type="component" value="Unassembled WGS sequence"/>
</dbReference>
<comment type="caution">
    <text evidence="1">The sequence shown here is derived from an EMBL/GenBank/DDBJ whole genome shotgun (WGS) entry which is preliminary data.</text>
</comment>
<keyword evidence="2" id="KW-1185">Reference proteome</keyword>
<evidence type="ECO:0000313" key="2">
    <source>
        <dbReference type="Proteomes" id="UP000727654"/>
    </source>
</evidence>
<proteinExistence type="predicted"/>
<sequence length="226" mass="22494">MAPQELQALEAFLNQLTQARAGAKDPQAQQLIAEAVARQPDAAYLLVQRAMLLDHALASAQAQVASLQGQLAAAQANAGNGAGNGSFISAQNAWGNTPVQQMPSAPAAAAPQAMPAQASRPGFLSGGLGSTLGSIATTAAGVAGGAFLFQGIENLFHRNSGSGFLGQSGTGPAPSDTTIVNNFFGNDDPALSGNGSTATANGFLDDGGLSGGLDDGGFFDDDSSFV</sequence>
<reference evidence="1 2" key="1">
    <citation type="submission" date="2021-08" db="EMBL/GenBank/DDBJ databases">
        <authorList>
            <person name="Peeters C."/>
        </authorList>
    </citation>
    <scope>NUCLEOTIDE SEQUENCE [LARGE SCALE GENOMIC DNA]</scope>
    <source>
        <strain evidence="1 2">LMG 23992</strain>
    </source>
</reference>
<name>A0ABM8WCE2_9BURK</name>
<evidence type="ECO:0008006" key="3">
    <source>
        <dbReference type="Google" id="ProtNLM"/>
    </source>
</evidence>
<evidence type="ECO:0000313" key="1">
    <source>
        <dbReference type="EMBL" id="CAG9164963.1"/>
    </source>
</evidence>
<protein>
    <recommendedName>
        <fullName evidence="3">DUF2076 domain-containing protein</fullName>
    </recommendedName>
</protein>
<dbReference type="Pfam" id="PF09849">
    <property type="entry name" value="DUF2076"/>
    <property type="match status" value="1"/>
</dbReference>
<dbReference type="EMBL" id="CAJZAI010000001">
    <property type="protein sequence ID" value="CAG9164963.1"/>
    <property type="molecule type" value="Genomic_DNA"/>
</dbReference>